<dbReference type="Gene3D" id="3.40.30.10">
    <property type="entry name" value="Glutaredoxin"/>
    <property type="match status" value="1"/>
</dbReference>
<dbReference type="InterPro" id="IPR013766">
    <property type="entry name" value="Thioredoxin_domain"/>
</dbReference>
<dbReference type="OrthoDB" id="9811352at2"/>
<comment type="caution">
    <text evidence="2">The sequence shown here is derived from an EMBL/GenBank/DDBJ whole genome shotgun (WGS) entry which is preliminary data.</text>
</comment>
<dbReference type="Pfam" id="PF08534">
    <property type="entry name" value="Redoxin"/>
    <property type="match status" value="1"/>
</dbReference>
<dbReference type="GO" id="GO:0016491">
    <property type="term" value="F:oxidoreductase activity"/>
    <property type="evidence" value="ECO:0007669"/>
    <property type="project" value="InterPro"/>
</dbReference>
<dbReference type="InterPro" id="IPR013740">
    <property type="entry name" value="Redoxin"/>
</dbReference>
<dbReference type="InterPro" id="IPR050553">
    <property type="entry name" value="Thioredoxin_ResA/DsbE_sf"/>
</dbReference>
<gene>
    <name evidence="2" type="ORF">DFR34_1474</name>
</gene>
<dbReference type="Proteomes" id="UP000247555">
    <property type="component" value="Unassembled WGS sequence"/>
</dbReference>
<dbReference type="InterPro" id="IPR036249">
    <property type="entry name" value="Thioredoxin-like_sf"/>
</dbReference>
<feature type="domain" description="Thioredoxin" evidence="1">
    <location>
        <begin position="23"/>
        <end position="163"/>
    </location>
</feature>
<dbReference type="PANTHER" id="PTHR42852">
    <property type="entry name" value="THIOL:DISULFIDE INTERCHANGE PROTEIN DSBE"/>
    <property type="match status" value="1"/>
</dbReference>
<dbReference type="AlphaFoldDB" id="A0A318KI59"/>
<dbReference type="RefSeq" id="WP_110392270.1">
    <property type="nucleotide sequence ID" value="NZ_JAKLKZ010000002.1"/>
</dbReference>
<dbReference type="SUPFAM" id="SSF52833">
    <property type="entry name" value="Thioredoxin-like"/>
    <property type="match status" value="1"/>
</dbReference>
<evidence type="ECO:0000313" key="3">
    <source>
        <dbReference type="Proteomes" id="UP000247555"/>
    </source>
</evidence>
<evidence type="ECO:0000313" key="2">
    <source>
        <dbReference type="EMBL" id="PXX73391.1"/>
    </source>
</evidence>
<protein>
    <submittedName>
        <fullName evidence="2">Peroxiredoxin</fullName>
    </submittedName>
</protein>
<sequence>MKKWLMIAVALVAAVGAGLWLRGGGNEQAPQVAFSSLAGQASSMEQLRGKVVLVNFWATSCSGCIKEMPQLVSTHHKYASQGYETVAVAMSYDPPDYVREYASAHKLPFFVTLDSTGGVAKAFGEIRLTPTSVLIDKNGNVVKRYLGEPDFNELHAQIEKLLKA</sequence>
<organism evidence="2 3">
    <name type="scientific">Rivihabitans pingtungensis</name>
    <dbReference type="NCBI Taxonomy" id="1054498"/>
    <lineage>
        <taxon>Bacteria</taxon>
        <taxon>Pseudomonadati</taxon>
        <taxon>Pseudomonadota</taxon>
        <taxon>Betaproteobacteria</taxon>
        <taxon>Neisseriales</taxon>
        <taxon>Aquaspirillaceae</taxon>
        <taxon>Rivihabitans</taxon>
    </lineage>
</organism>
<keyword evidence="3" id="KW-1185">Reference proteome</keyword>
<reference evidence="2 3" key="1">
    <citation type="submission" date="2018-05" db="EMBL/GenBank/DDBJ databases">
        <title>Genomic Encyclopedia of Type Strains, Phase IV (KMG-IV): sequencing the most valuable type-strain genomes for metagenomic binning, comparative biology and taxonomic classification.</title>
        <authorList>
            <person name="Goeker M."/>
        </authorList>
    </citation>
    <scope>NUCLEOTIDE SEQUENCE [LARGE SCALE GENOMIC DNA]</scope>
    <source>
        <strain evidence="2 3">DSM 29661</strain>
    </source>
</reference>
<evidence type="ECO:0000259" key="1">
    <source>
        <dbReference type="PROSITE" id="PS51352"/>
    </source>
</evidence>
<dbReference type="PANTHER" id="PTHR42852:SF18">
    <property type="entry name" value="CHROMOSOME UNDETERMINED SCAFFOLD_47, WHOLE GENOME SHOTGUN SEQUENCE"/>
    <property type="match status" value="1"/>
</dbReference>
<dbReference type="EMBL" id="QJKI01000047">
    <property type="protein sequence ID" value="PXX73391.1"/>
    <property type="molecule type" value="Genomic_DNA"/>
</dbReference>
<accession>A0A318KI59</accession>
<proteinExistence type="predicted"/>
<dbReference type="CDD" id="cd02966">
    <property type="entry name" value="TlpA_like_family"/>
    <property type="match status" value="1"/>
</dbReference>
<dbReference type="PROSITE" id="PS51352">
    <property type="entry name" value="THIOREDOXIN_2"/>
    <property type="match status" value="1"/>
</dbReference>
<name>A0A318KI59_9NEIS</name>